<dbReference type="EMBL" id="QETA01000004">
    <property type="protein sequence ID" value="PWF22771.1"/>
    <property type="molecule type" value="Genomic_DNA"/>
</dbReference>
<dbReference type="GO" id="GO:0008234">
    <property type="term" value="F:cysteine-type peptidase activity"/>
    <property type="evidence" value="ECO:0007669"/>
    <property type="project" value="UniProtKB-KW"/>
</dbReference>
<gene>
    <name evidence="6" type="ORF">DD235_11455</name>
</gene>
<evidence type="ECO:0000313" key="6">
    <source>
        <dbReference type="EMBL" id="PWF22771.1"/>
    </source>
</evidence>
<evidence type="ECO:0000259" key="5">
    <source>
        <dbReference type="PROSITE" id="PS51935"/>
    </source>
</evidence>
<accession>A0A2V1JYR0</accession>
<protein>
    <recommendedName>
        <fullName evidence="5">NlpC/P60 domain-containing protein</fullName>
    </recommendedName>
</protein>
<evidence type="ECO:0000256" key="1">
    <source>
        <dbReference type="ARBA" id="ARBA00007074"/>
    </source>
</evidence>
<organism evidence="6 7">
    <name type="scientific">Corticimicrobacter populi</name>
    <dbReference type="NCBI Taxonomy" id="2175229"/>
    <lineage>
        <taxon>Bacteria</taxon>
        <taxon>Pseudomonadati</taxon>
        <taxon>Pseudomonadota</taxon>
        <taxon>Betaproteobacteria</taxon>
        <taxon>Burkholderiales</taxon>
        <taxon>Alcaligenaceae</taxon>
        <taxon>Corticimicrobacter</taxon>
    </lineage>
</organism>
<evidence type="ECO:0000256" key="3">
    <source>
        <dbReference type="ARBA" id="ARBA00022801"/>
    </source>
</evidence>
<dbReference type="SUPFAM" id="SSF54001">
    <property type="entry name" value="Cysteine proteinases"/>
    <property type="match status" value="1"/>
</dbReference>
<dbReference type="GO" id="GO:0006508">
    <property type="term" value="P:proteolysis"/>
    <property type="evidence" value="ECO:0007669"/>
    <property type="project" value="UniProtKB-KW"/>
</dbReference>
<keyword evidence="4" id="KW-0788">Thiol protease</keyword>
<dbReference type="InterPro" id="IPR038765">
    <property type="entry name" value="Papain-like_cys_pep_sf"/>
</dbReference>
<keyword evidence="3" id="KW-0378">Hydrolase</keyword>
<keyword evidence="2" id="KW-0645">Protease</keyword>
<evidence type="ECO:0000313" key="7">
    <source>
        <dbReference type="Proteomes" id="UP000245212"/>
    </source>
</evidence>
<evidence type="ECO:0000256" key="2">
    <source>
        <dbReference type="ARBA" id="ARBA00022670"/>
    </source>
</evidence>
<comment type="similarity">
    <text evidence="1">Belongs to the peptidase C40 family.</text>
</comment>
<sequence length="196" mass="21192">MALCLFASCAILAGCASTQGPVAESPIRRHTASTGFDGTDPIRDLLLSRDIQVTRSTHPVSDADASTDPDANPLASAALGYLGIRYRWGGRSPEEGFDCSGLITYAAEQSLGLKLPRSSYELASEGESVSKRDLQVGDLVFFNTLGRRFSHVGIYLGNNEFVHSPRAGSVVRIESMDISYWRKRYNGARRLTASAS</sequence>
<dbReference type="PANTHER" id="PTHR47053:SF1">
    <property type="entry name" value="MUREIN DD-ENDOPEPTIDASE MEPH-RELATED"/>
    <property type="match status" value="1"/>
</dbReference>
<name>A0A2V1JYR0_9BURK</name>
<comment type="caution">
    <text evidence="6">The sequence shown here is derived from an EMBL/GenBank/DDBJ whole genome shotgun (WGS) entry which is preliminary data.</text>
</comment>
<dbReference type="Gene3D" id="3.90.1720.10">
    <property type="entry name" value="endopeptidase domain like (from Nostoc punctiforme)"/>
    <property type="match status" value="1"/>
</dbReference>
<dbReference type="PANTHER" id="PTHR47053">
    <property type="entry name" value="MUREIN DD-ENDOPEPTIDASE MEPH-RELATED"/>
    <property type="match status" value="1"/>
</dbReference>
<keyword evidence="7" id="KW-1185">Reference proteome</keyword>
<dbReference type="AlphaFoldDB" id="A0A2V1JYR0"/>
<evidence type="ECO:0000256" key="4">
    <source>
        <dbReference type="ARBA" id="ARBA00022807"/>
    </source>
</evidence>
<dbReference type="InterPro" id="IPR000064">
    <property type="entry name" value="NLP_P60_dom"/>
</dbReference>
<feature type="domain" description="NlpC/P60" evidence="5">
    <location>
        <begin position="68"/>
        <end position="192"/>
    </location>
</feature>
<reference evidence="7" key="1">
    <citation type="submission" date="2018-05" db="EMBL/GenBank/DDBJ databases">
        <authorList>
            <person name="Li Y."/>
        </authorList>
    </citation>
    <scope>NUCLEOTIDE SEQUENCE [LARGE SCALE GENOMIC DNA]</scope>
    <source>
        <strain evidence="7">3d-2-2</strain>
    </source>
</reference>
<dbReference type="InterPro" id="IPR051202">
    <property type="entry name" value="Peptidase_C40"/>
</dbReference>
<proteinExistence type="inferred from homology"/>
<dbReference type="Proteomes" id="UP000245212">
    <property type="component" value="Unassembled WGS sequence"/>
</dbReference>
<dbReference type="PROSITE" id="PS51935">
    <property type="entry name" value="NLPC_P60"/>
    <property type="match status" value="1"/>
</dbReference>
<dbReference type="Pfam" id="PF00877">
    <property type="entry name" value="NLPC_P60"/>
    <property type="match status" value="1"/>
</dbReference>